<dbReference type="Proteomes" id="UP001596990">
    <property type="component" value="Unassembled WGS sequence"/>
</dbReference>
<evidence type="ECO:0008006" key="4">
    <source>
        <dbReference type="Google" id="ProtNLM"/>
    </source>
</evidence>
<organism evidence="2 3">
    <name type="scientific">Thalassobacillus hwangdonensis</name>
    <dbReference type="NCBI Taxonomy" id="546108"/>
    <lineage>
        <taxon>Bacteria</taxon>
        <taxon>Bacillati</taxon>
        <taxon>Bacillota</taxon>
        <taxon>Bacilli</taxon>
        <taxon>Bacillales</taxon>
        <taxon>Bacillaceae</taxon>
        <taxon>Thalassobacillus</taxon>
    </lineage>
</organism>
<feature type="transmembrane region" description="Helical" evidence="1">
    <location>
        <begin position="150"/>
        <end position="170"/>
    </location>
</feature>
<proteinExistence type="predicted"/>
<protein>
    <recommendedName>
        <fullName evidence="4">DUF2834 domain-containing protein</fullName>
    </recommendedName>
</protein>
<gene>
    <name evidence="2" type="ORF">ACFQ2J_12465</name>
</gene>
<dbReference type="PANTHER" id="PTHR36009:SF3">
    <property type="entry name" value="TRANSMEMBRANE PROTEIN"/>
    <property type="match status" value="1"/>
</dbReference>
<feature type="transmembrane region" description="Helical" evidence="1">
    <location>
        <begin position="106"/>
        <end position="129"/>
    </location>
</feature>
<keyword evidence="1" id="KW-0472">Membrane</keyword>
<evidence type="ECO:0000313" key="2">
    <source>
        <dbReference type="EMBL" id="MFD1019991.1"/>
    </source>
</evidence>
<feature type="transmembrane region" description="Helical" evidence="1">
    <location>
        <begin position="182"/>
        <end position="199"/>
    </location>
</feature>
<comment type="caution">
    <text evidence="2">The sequence shown here is derived from an EMBL/GenBank/DDBJ whole genome shotgun (WGS) entry which is preliminary data.</text>
</comment>
<keyword evidence="1" id="KW-1133">Transmembrane helix</keyword>
<feature type="transmembrane region" description="Helical" evidence="1">
    <location>
        <begin position="75"/>
        <end position="94"/>
    </location>
</feature>
<feature type="transmembrane region" description="Helical" evidence="1">
    <location>
        <begin position="43"/>
        <end position="63"/>
    </location>
</feature>
<accession>A0ABW3L2G4</accession>
<reference evidence="3" key="1">
    <citation type="journal article" date="2019" name="Int. J. Syst. Evol. Microbiol.">
        <title>The Global Catalogue of Microorganisms (GCM) 10K type strain sequencing project: providing services to taxonomists for standard genome sequencing and annotation.</title>
        <authorList>
            <consortium name="The Broad Institute Genomics Platform"/>
            <consortium name="The Broad Institute Genome Sequencing Center for Infectious Disease"/>
            <person name="Wu L."/>
            <person name="Ma J."/>
        </authorList>
    </citation>
    <scope>NUCLEOTIDE SEQUENCE [LARGE SCALE GENOMIC DNA]</scope>
    <source>
        <strain evidence="3">CCUG 56607</strain>
    </source>
</reference>
<dbReference type="EMBL" id="JBHTKL010000005">
    <property type="protein sequence ID" value="MFD1019991.1"/>
    <property type="molecule type" value="Genomic_DNA"/>
</dbReference>
<sequence>MKKSRAFLAIVWLAFIGYAVWFSPEGNGPYLKQLLSMDSPDPLLLAVFSLLGVFPMLYASLLLRMDNGAVPAWPFVAGSFFLGAFALLPYYIIASDQPKRTLRTPSWLLTIITSSVFLGLLTLAVLALVGYGVTTESFVVYQEAFQTSQFVHIMTIDFFVLYLLSIYGAYFHVQQSGQRAASPFLAIIPILGLIGYLFLQNRKNNE</sequence>
<keyword evidence="1" id="KW-0812">Transmembrane</keyword>
<dbReference type="RefSeq" id="WP_386060808.1">
    <property type="nucleotide sequence ID" value="NZ_JBHTKL010000005.1"/>
</dbReference>
<evidence type="ECO:0000256" key="1">
    <source>
        <dbReference type="SAM" id="Phobius"/>
    </source>
</evidence>
<dbReference type="PANTHER" id="PTHR36009">
    <property type="match status" value="1"/>
</dbReference>
<evidence type="ECO:0000313" key="3">
    <source>
        <dbReference type="Proteomes" id="UP001596990"/>
    </source>
</evidence>
<keyword evidence="3" id="KW-1185">Reference proteome</keyword>
<name>A0ABW3L2G4_9BACI</name>